<dbReference type="InterPro" id="IPR005801">
    <property type="entry name" value="ADC_synthase"/>
</dbReference>
<dbReference type="EMBL" id="FXTB01000004">
    <property type="protein sequence ID" value="SMO64664.1"/>
    <property type="molecule type" value="Genomic_DNA"/>
</dbReference>
<evidence type="ECO:0000259" key="1">
    <source>
        <dbReference type="Pfam" id="PF00425"/>
    </source>
</evidence>
<dbReference type="Pfam" id="PF00425">
    <property type="entry name" value="Chorismate_bind"/>
    <property type="match status" value="1"/>
</dbReference>
<dbReference type="PANTHER" id="PTHR42839:SF2">
    <property type="entry name" value="ISOCHORISMATE SYNTHASE ENTC"/>
    <property type="match status" value="1"/>
</dbReference>
<dbReference type="PANTHER" id="PTHR42839">
    <property type="entry name" value="ISOCHORISMATE SYNTHASE ENTC"/>
    <property type="match status" value="1"/>
</dbReference>
<feature type="domain" description="Chorismate-utilising enzyme C-terminal" evidence="1">
    <location>
        <begin position="108"/>
        <end position="352"/>
    </location>
</feature>
<protein>
    <submittedName>
        <fullName evidence="2">Isochorismate synthase</fullName>
    </submittedName>
</protein>
<reference evidence="2 3" key="1">
    <citation type="submission" date="2017-05" db="EMBL/GenBank/DDBJ databases">
        <authorList>
            <person name="Varghese N."/>
            <person name="Submissions S."/>
        </authorList>
    </citation>
    <scope>NUCLEOTIDE SEQUENCE [LARGE SCALE GENOMIC DNA]</scope>
    <source>
        <strain evidence="2 3">DSM 27040</strain>
    </source>
</reference>
<proteinExistence type="predicted"/>
<gene>
    <name evidence="2" type="ORF">SAMN06265379_10456</name>
</gene>
<organism evidence="2 3">
    <name type="scientific">Saccharicrinis carchari</name>
    <dbReference type="NCBI Taxonomy" id="1168039"/>
    <lineage>
        <taxon>Bacteria</taxon>
        <taxon>Pseudomonadati</taxon>
        <taxon>Bacteroidota</taxon>
        <taxon>Bacteroidia</taxon>
        <taxon>Marinilabiliales</taxon>
        <taxon>Marinilabiliaceae</taxon>
        <taxon>Saccharicrinis</taxon>
    </lineage>
</organism>
<accession>A0A521CZ07</accession>
<dbReference type="Proteomes" id="UP000319040">
    <property type="component" value="Unassembled WGS sequence"/>
</dbReference>
<dbReference type="AlphaFoldDB" id="A0A521CZ07"/>
<dbReference type="SUPFAM" id="SSF56322">
    <property type="entry name" value="ADC synthase"/>
    <property type="match status" value="1"/>
</dbReference>
<dbReference type="OrthoDB" id="9806579at2"/>
<dbReference type="RefSeq" id="WP_142533220.1">
    <property type="nucleotide sequence ID" value="NZ_FXTB01000004.1"/>
</dbReference>
<name>A0A521CZ07_SACCC</name>
<dbReference type="InterPro" id="IPR015890">
    <property type="entry name" value="Chorismate_C"/>
</dbReference>
<sequence length="379" mass="42451">MEKVSQSQILKYCLKQKIPFAIYKLPRAVDAVLIISETVQKIGVEELFMAGEDIYVMAPFSLLEQKVLCLKCDFVIEAEVDMSVFEQIKKIKSHKEEVQEPSFCTDYAAYKNQFQKMLTEIQNGRISKAILSRIKHLDGINAEGADDFFYELCQSYPKAYTYMAYTPQSGLWTGASPELLFKAVEGVGTVVALAGTKKKQGERIAWGDKERDEQQMVSDFVLGVLNKYGIRNAVVKGPDTVVAGKILHLKTQFGFGTEQITDRLGSFVSDLHPTPAVCGLPKQESMKVIAEVELHKRTFYAGFLGRIRPNQIRLYVNIRSMKFTNGGVDLYLGGGITSGSDVNNEWRETELKAQTLSSVIKKVKGMRKLVNKDADNAIE</sequence>
<evidence type="ECO:0000313" key="2">
    <source>
        <dbReference type="EMBL" id="SMO64664.1"/>
    </source>
</evidence>
<evidence type="ECO:0000313" key="3">
    <source>
        <dbReference type="Proteomes" id="UP000319040"/>
    </source>
</evidence>
<keyword evidence="3" id="KW-1185">Reference proteome</keyword>
<dbReference type="Gene3D" id="3.60.120.10">
    <property type="entry name" value="Anthranilate synthase"/>
    <property type="match status" value="1"/>
</dbReference>